<dbReference type="GO" id="GO:0051087">
    <property type="term" value="F:protein-folding chaperone binding"/>
    <property type="evidence" value="ECO:0007669"/>
    <property type="project" value="TreeGrafter"/>
</dbReference>
<evidence type="ECO:0000259" key="2">
    <source>
        <dbReference type="PROSITE" id="PS50076"/>
    </source>
</evidence>
<protein>
    <recommendedName>
        <fullName evidence="2">J domain-containing protein</fullName>
    </recommendedName>
</protein>
<evidence type="ECO:0000313" key="4">
    <source>
        <dbReference type="Proteomes" id="UP001194580"/>
    </source>
</evidence>
<dbReference type="GO" id="GO:0005737">
    <property type="term" value="C:cytoplasm"/>
    <property type="evidence" value="ECO:0007669"/>
    <property type="project" value="TreeGrafter"/>
</dbReference>
<sequence length="226" mass="24879">MNIYCPYTACARLIDGDRNDDQEPVDRHCPYCSKPFCAMCFGEAHKATSEEIREAYKREALRTHPDRTTNLGGPNGERPLSKDEATVLFQQVADAYYVLSNTQRRKEYDIARRSSRNRESWSTSASAQQHTEPEEVFGGVFEELLRPEVQNPSSFYSPIGMASGAALGFICGGLPGAVVGGYGGKTLGRIRDQKGVSVIEAFGRLEHAHKAAIIASLAAKIFQSLQ</sequence>
<dbReference type="PANTHER" id="PTHR43948:SF21">
    <property type="entry name" value="DNAJ DOMAIN-CONTAINING PROTEIN"/>
    <property type="match status" value="1"/>
</dbReference>
<name>A0AAD4D6A1_9FUNG</name>
<dbReference type="PROSITE" id="PS50076">
    <property type="entry name" value="DNAJ_2"/>
    <property type="match status" value="1"/>
</dbReference>
<dbReference type="GO" id="GO:0051082">
    <property type="term" value="F:unfolded protein binding"/>
    <property type="evidence" value="ECO:0007669"/>
    <property type="project" value="TreeGrafter"/>
</dbReference>
<dbReference type="GO" id="GO:0008270">
    <property type="term" value="F:zinc ion binding"/>
    <property type="evidence" value="ECO:0007669"/>
    <property type="project" value="UniProtKB-KW"/>
</dbReference>
<dbReference type="AlphaFoldDB" id="A0AAD4D6A1"/>
<proteinExistence type="predicted"/>
<accession>A0AAD4D6A1</accession>
<feature type="domain" description="J" evidence="2">
    <location>
        <begin position="34"/>
        <end position="112"/>
    </location>
</feature>
<dbReference type="GO" id="GO:0005634">
    <property type="term" value="C:nucleus"/>
    <property type="evidence" value="ECO:0007669"/>
    <property type="project" value="TreeGrafter"/>
</dbReference>
<dbReference type="Gene3D" id="1.10.287.110">
    <property type="entry name" value="DnaJ domain"/>
    <property type="match status" value="1"/>
</dbReference>
<feature type="compositionally biased region" description="Polar residues" evidence="1">
    <location>
        <begin position="120"/>
        <end position="130"/>
    </location>
</feature>
<dbReference type="InterPro" id="IPR036869">
    <property type="entry name" value="J_dom_sf"/>
</dbReference>
<organism evidence="3 4">
    <name type="scientific">Linnemannia exigua</name>
    <dbReference type="NCBI Taxonomy" id="604196"/>
    <lineage>
        <taxon>Eukaryota</taxon>
        <taxon>Fungi</taxon>
        <taxon>Fungi incertae sedis</taxon>
        <taxon>Mucoromycota</taxon>
        <taxon>Mortierellomycotina</taxon>
        <taxon>Mortierellomycetes</taxon>
        <taxon>Mortierellales</taxon>
        <taxon>Mortierellaceae</taxon>
        <taxon>Linnemannia</taxon>
    </lineage>
</organism>
<reference evidence="3" key="1">
    <citation type="journal article" date="2020" name="Fungal Divers.">
        <title>Resolving the Mortierellaceae phylogeny through synthesis of multi-gene phylogenetics and phylogenomics.</title>
        <authorList>
            <person name="Vandepol N."/>
            <person name="Liber J."/>
            <person name="Desiro A."/>
            <person name="Na H."/>
            <person name="Kennedy M."/>
            <person name="Barry K."/>
            <person name="Grigoriev I.V."/>
            <person name="Miller A.N."/>
            <person name="O'Donnell K."/>
            <person name="Stajich J.E."/>
            <person name="Bonito G."/>
        </authorList>
    </citation>
    <scope>NUCLEOTIDE SEQUENCE</scope>
    <source>
        <strain evidence="3">NRRL 28262</strain>
    </source>
</reference>
<evidence type="ECO:0000256" key="1">
    <source>
        <dbReference type="SAM" id="MobiDB-lite"/>
    </source>
</evidence>
<evidence type="ECO:0000313" key="3">
    <source>
        <dbReference type="EMBL" id="KAG0268844.1"/>
    </source>
</evidence>
<dbReference type="CDD" id="cd06257">
    <property type="entry name" value="DnaJ"/>
    <property type="match status" value="1"/>
</dbReference>
<keyword evidence="4" id="KW-1185">Reference proteome</keyword>
<dbReference type="PRINTS" id="PR00625">
    <property type="entry name" value="JDOMAIN"/>
</dbReference>
<gene>
    <name evidence="3" type="ORF">BGZ95_002292</name>
</gene>
<dbReference type="InterPro" id="IPR001623">
    <property type="entry name" value="DnaJ_domain"/>
</dbReference>
<feature type="compositionally biased region" description="Basic and acidic residues" evidence="1">
    <location>
        <begin position="110"/>
        <end position="119"/>
    </location>
</feature>
<dbReference type="SUPFAM" id="SSF46565">
    <property type="entry name" value="Chaperone J-domain"/>
    <property type="match status" value="1"/>
</dbReference>
<dbReference type="Proteomes" id="UP001194580">
    <property type="component" value="Unassembled WGS sequence"/>
</dbReference>
<dbReference type="PANTHER" id="PTHR43948">
    <property type="entry name" value="DNAJ HOMOLOG SUBFAMILY B"/>
    <property type="match status" value="1"/>
</dbReference>
<comment type="caution">
    <text evidence="3">The sequence shown here is derived from an EMBL/GenBank/DDBJ whole genome shotgun (WGS) entry which is preliminary data.</text>
</comment>
<feature type="region of interest" description="Disordered" evidence="1">
    <location>
        <begin position="110"/>
        <end position="132"/>
    </location>
</feature>
<dbReference type="Pfam" id="PF00226">
    <property type="entry name" value="DnaJ"/>
    <property type="match status" value="1"/>
</dbReference>
<dbReference type="EMBL" id="JAAAIL010001482">
    <property type="protein sequence ID" value="KAG0268844.1"/>
    <property type="molecule type" value="Genomic_DNA"/>
</dbReference>
<dbReference type="GO" id="GO:0044183">
    <property type="term" value="F:protein folding chaperone"/>
    <property type="evidence" value="ECO:0007669"/>
    <property type="project" value="TreeGrafter"/>
</dbReference>
<feature type="region of interest" description="Disordered" evidence="1">
    <location>
        <begin position="61"/>
        <end position="80"/>
    </location>
</feature>